<dbReference type="Proteomes" id="UP000192247">
    <property type="component" value="Unassembled WGS sequence"/>
</dbReference>
<proteinExistence type="predicted"/>
<feature type="compositionally biased region" description="Basic and acidic residues" evidence="1">
    <location>
        <begin position="130"/>
        <end position="140"/>
    </location>
</feature>
<organism evidence="2 3">
    <name type="scientific">Tropilaelaps mercedesae</name>
    <dbReference type="NCBI Taxonomy" id="418985"/>
    <lineage>
        <taxon>Eukaryota</taxon>
        <taxon>Metazoa</taxon>
        <taxon>Ecdysozoa</taxon>
        <taxon>Arthropoda</taxon>
        <taxon>Chelicerata</taxon>
        <taxon>Arachnida</taxon>
        <taxon>Acari</taxon>
        <taxon>Parasitiformes</taxon>
        <taxon>Mesostigmata</taxon>
        <taxon>Gamasina</taxon>
        <taxon>Dermanyssoidea</taxon>
        <taxon>Laelapidae</taxon>
        <taxon>Tropilaelaps</taxon>
    </lineage>
</organism>
<sequence>MDNRMAVTNRIAASSLCTTPFVHLLHLYRGLRRMLRVSHNEQRLEQKSVVFRAEVAKSPLSTSTKADPFGCRFEWSYPSRITQSSASAGPKVLGDAITIGNFDEVPSLKVRLACHGLGSVEASSPNPDVEEGRRREDEKWGNPPLAFEKSLPK</sequence>
<accession>A0A1V9XHZ6</accession>
<comment type="caution">
    <text evidence="2">The sequence shown here is derived from an EMBL/GenBank/DDBJ whole genome shotgun (WGS) entry which is preliminary data.</text>
</comment>
<reference evidence="2 3" key="1">
    <citation type="journal article" date="2017" name="Gigascience">
        <title>Draft genome of the honey bee ectoparasitic mite, Tropilaelaps mercedesae, is shaped by the parasitic life history.</title>
        <authorList>
            <person name="Dong X."/>
            <person name="Armstrong S.D."/>
            <person name="Xia D."/>
            <person name="Makepeace B.L."/>
            <person name="Darby A.C."/>
            <person name="Kadowaki T."/>
        </authorList>
    </citation>
    <scope>NUCLEOTIDE SEQUENCE [LARGE SCALE GENOMIC DNA]</scope>
    <source>
        <strain evidence="2">Wuxi-XJTLU</strain>
    </source>
</reference>
<evidence type="ECO:0000256" key="1">
    <source>
        <dbReference type="SAM" id="MobiDB-lite"/>
    </source>
</evidence>
<evidence type="ECO:0000313" key="2">
    <source>
        <dbReference type="EMBL" id="OQR72992.1"/>
    </source>
</evidence>
<dbReference type="EMBL" id="MNPL01010695">
    <property type="protein sequence ID" value="OQR72992.1"/>
    <property type="molecule type" value="Genomic_DNA"/>
</dbReference>
<name>A0A1V9XHZ6_9ACAR</name>
<gene>
    <name evidence="2" type="ORF">BIW11_10026</name>
</gene>
<dbReference type="AlphaFoldDB" id="A0A1V9XHZ6"/>
<protein>
    <submittedName>
        <fullName evidence="2">Uncharacterized protein</fullName>
    </submittedName>
</protein>
<dbReference type="InParanoid" id="A0A1V9XHZ6"/>
<keyword evidence="3" id="KW-1185">Reference proteome</keyword>
<evidence type="ECO:0000313" key="3">
    <source>
        <dbReference type="Proteomes" id="UP000192247"/>
    </source>
</evidence>
<feature type="region of interest" description="Disordered" evidence="1">
    <location>
        <begin position="119"/>
        <end position="153"/>
    </location>
</feature>